<evidence type="ECO:0000313" key="10">
    <source>
        <dbReference type="Proteomes" id="UP000008021"/>
    </source>
</evidence>
<name>A0A0E0DAJ1_9ORYZ</name>
<sequence>MPKIKSLSNACKVSFSPDGPISDEALERVRALLDEIRPIDVGLDNEAQIARNWNNSTRQPNGRRGRNGANQFTSPIKYLHIHESESFSMGIFCMPPSSVIPLHNHPGMTVLSKLLYGTLHAESYDWIDVTDPTDQLQELSVRPARLVRDREMSAPETTILYPNRGGNIHTFRAITPCALFDVLSPPYSAEKGRDCSYFRKSSVREPPPVVLPGEINSAEVIWLEELEDHQPPEGFVVARGLYKGPSALSCCIRFDNSDILNSTSKCKMPKIKSLSNACKVSFSPDGPISDEALERVRALLDEIRPIDVGLDNEAQIARNWNNSTRQPNGRRGRNGANQFTSPIKYLHIHESESFSMGIFCMPPSSVIPLHNHPGMTVLSKLLYGTLHAESYDWIDVTDPTDQLQELSVRPARLVRDREMSAPETTILYPNRGGNIHTFRAITPCALFDVLSPPYSAEKGRDCSYFRKSSVREPPPVVLPGEINSAEVIWLEELEDHQPPEGFVVARGLYKGPVIRR</sequence>
<comment type="similarity">
    <text evidence="2">Belongs to the cysteine dioxygenase family.</text>
</comment>
<dbReference type="InterPro" id="IPR012864">
    <property type="entry name" value="PCO/ADO"/>
</dbReference>
<dbReference type="EC" id="1.13.11.20" evidence="3"/>
<evidence type="ECO:0000313" key="9">
    <source>
        <dbReference type="EnsemblPlants" id="OMERI04G01920.1"/>
    </source>
</evidence>
<comment type="catalytic activity">
    <reaction evidence="7">
        <text>L-cysteine + O2 = 3-sulfino-L-alanine + H(+)</text>
        <dbReference type="Rhea" id="RHEA:20441"/>
        <dbReference type="ChEBI" id="CHEBI:15378"/>
        <dbReference type="ChEBI" id="CHEBI:15379"/>
        <dbReference type="ChEBI" id="CHEBI:35235"/>
        <dbReference type="ChEBI" id="CHEBI:61085"/>
        <dbReference type="EC" id="1.13.11.20"/>
    </reaction>
    <physiologicalReaction direction="left-to-right" evidence="7">
        <dbReference type="Rhea" id="RHEA:20442"/>
    </physiologicalReaction>
</comment>
<dbReference type="Gene3D" id="2.60.120.10">
    <property type="entry name" value="Jelly Rolls"/>
    <property type="match status" value="2"/>
</dbReference>
<dbReference type="InterPro" id="IPR014710">
    <property type="entry name" value="RmlC-like_jellyroll"/>
</dbReference>
<dbReference type="Proteomes" id="UP000008021">
    <property type="component" value="Chromosome 4"/>
</dbReference>
<evidence type="ECO:0000256" key="7">
    <source>
        <dbReference type="ARBA" id="ARBA00024284"/>
    </source>
</evidence>
<dbReference type="eggNOG" id="KOG4281">
    <property type="taxonomic scope" value="Eukaryota"/>
</dbReference>
<dbReference type="PANTHER" id="PTHR22966:SF72">
    <property type="entry name" value="CYSTEINE DIOXYGENASE"/>
    <property type="match status" value="1"/>
</dbReference>
<dbReference type="SUPFAM" id="SSF51182">
    <property type="entry name" value="RmlC-like cupins"/>
    <property type="match status" value="2"/>
</dbReference>
<evidence type="ECO:0000256" key="1">
    <source>
        <dbReference type="ARBA" id="ARBA00001954"/>
    </source>
</evidence>
<evidence type="ECO:0000256" key="2">
    <source>
        <dbReference type="ARBA" id="ARBA00006622"/>
    </source>
</evidence>
<dbReference type="InterPro" id="IPR011051">
    <property type="entry name" value="RmlC_Cupin_sf"/>
</dbReference>
<reference evidence="9" key="2">
    <citation type="submission" date="2018-05" db="EMBL/GenBank/DDBJ databases">
        <title>OmerRS3 (Oryza meridionalis Reference Sequence Version 3).</title>
        <authorList>
            <person name="Zhang J."/>
            <person name="Kudrna D."/>
            <person name="Lee S."/>
            <person name="Talag J."/>
            <person name="Welchert J."/>
            <person name="Wing R.A."/>
        </authorList>
    </citation>
    <scope>NUCLEOTIDE SEQUENCE [LARGE SCALE GENOMIC DNA]</scope>
    <source>
        <strain evidence="9">OR44</strain>
    </source>
</reference>
<dbReference type="GO" id="GO:0017172">
    <property type="term" value="F:cysteine dioxygenase activity"/>
    <property type="evidence" value="ECO:0007669"/>
    <property type="project" value="UniProtKB-EC"/>
</dbReference>
<feature type="region of interest" description="Disordered" evidence="8">
    <location>
        <begin position="51"/>
        <end position="70"/>
    </location>
</feature>
<protein>
    <recommendedName>
        <fullName evidence="3">cysteine dioxygenase</fullName>
        <ecNumber evidence="3">1.13.11.20</ecNumber>
    </recommendedName>
</protein>
<evidence type="ECO:0000256" key="4">
    <source>
        <dbReference type="ARBA" id="ARBA00022723"/>
    </source>
</evidence>
<dbReference type="EnsemblPlants" id="OMERI04G01920.1">
    <property type="protein sequence ID" value="OMERI04G01920.1"/>
    <property type="gene ID" value="OMERI04G01920"/>
</dbReference>
<organism evidence="9">
    <name type="scientific">Oryza meridionalis</name>
    <dbReference type="NCBI Taxonomy" id="40149"/>
    <lineage>
        <taxon>Eukaryota</taxon>
        <taxon>Viridiplantae</taxon>
        <taxon>Streptophyta</taxon>
        <taxon>Embryophyta</taxon>
        <taxon>Tracheophyta</taxon>
        <taxon>Spermatophyta</taxon>
        <taxon>Magnoliopsida</taxon>
        <taxon>Liliopsida</taxon>
        <taxon>Poales</taxon>
        <taxon>Poaceae</taxon>
        <taxon>BOP clade</taxon>
        <taxon>Oryzoideae</taxon>
        <taxon>Oryzeae</taxon>
        <taxon>Oryzinae</taxon>
        <taxon>Oryza</taxon>
    </lineage>
</organism>
<evidence type="ECO:0000256" key="8">
    <source>
        <dbReference type="SAM" id="MobiDB-lite"/>
    </source>
</evidence>
<keyword evidence="6" id="KW-0408">Iron</keyword>
<dbReference type="CDD" id="cd20289">
    <property type="entry name" value="cupin_ADO"/>
    <property type="match status" value="2"/>
</dbReference>
<reference evidence="9" key="1">
    <citation type="submission" date="2015-04" db="UniProtKB">
        <authorList>
            <consortium name="EnsemblPlants"/>
        </authorList>
    </citation>
    <scope>IDENTIFICATION</scope>
</reference>
<dbReference type="EnsemblPlants" id="OMERI04G01920.2">
    <property type="protein sequence ID" value="OMERI04G01920.2"/>
    <property type="gene ID" value="OMERI04G01920"/>
</dbReference>
<dbReference type="Pfam" id="PF07847">
    <property type="entry name" value="PCO_ADO"/>
    <property type="match status" value="2"/>
</dbReference>
<feature type="compositionally biased region" description="Polar residues" evidence="8">
    <location>
        <begin position="51"/>
        <end position="60"/>
    </location>
</feature>
<dbReference type="Gramene" id="OMERI04G01920.2">
    <property type="protein sequence ID" value="OMERI04G01920.2"/>
    <property type="gene ID" value="OMERI04G01920"/>
</dbReference>
<evidence type="ECO:0000256" key="6">
    <source>
        <dbReference type="ARBA" id="ARBA00023004"/>
    </source>
</evidence>
<comment type="cofactor">
    <cofactor evidence="1">
        <name>Fe(2+)</name>
        <dbReference type="ChEBI" id="CHEBI:29033"/>
    </cofactor>
</comment>
<proteinExistence type="inferred from homology"/>
<dbReference type="PANTHER" id="PTHR22966">
    <property type="entry name" value="2-AMINOETHANETHIOL DIOXYGENASE"/>
    <property type="match status" value="1"/>
</dbReference>
<keyword evidence="10" id="KW-1185">Reference proteome</keyword>
<accession>A0A0E0DAJ1</accession>
<evidence type="ECO:0000256" key="5">
    <source>
        <dbReference type="ARBA" id="ARBA00023002"/>
    </source>
</evidence>
<dbReference type="Gramene" id="OMERI04G01920.1">
    <property type="protein sequence ID" value="OMERI04G01920.1"/>
    <property type="gene ID" value="OMERI04G01920"/>
</dbReference>
<evidence type="ECO:0000256" key="3">
    <source>
        <dbReference type="ARBA" id="ARBA00013133"/>
    </source>
</evidence>
<dbReference type="GO" id="GO:0070483">
    <property type="term" value="P:detection of hypoxia"/>
    <property type="evidence" value="ECO:0007669"/>
    <property type="project" value="UniProtKB-ARBA"/>
</dbReference>
<dbReference type="HOGENOM" id="CLU_528273_0_0_1"/>
<keyword evidence="4" id="KW-0479">Metal-binding</keyword>
<keyword evidence="5" id="KW-0560">Oxidoreductase</keyword>
<dbReference type="AlphaFoldDB" id="A0A0E0DAJ1"/>
<dbReference type="GO" id="GO:0046872">
    <property type="term" value="F:metal ion binding"/>
    <property type="evidence" value="ECO:0007669"/>
    <property type="project" value="UniProtKB-KW"/>
</dbReference>